<dbReference type="Pfam" id="PF03473">
    <property type="entry name" value="MOSC"/>
    <property type="match status" value="1"/>
</dbReference>
<dbReference type="GO" id="GO:0006777">
    <property type="term" value="P:Mo-molybdopterin cofactor biosynthetic process"/>
    <property type="evidence" value="ECO:0007669"/>
    <property type="project" value="UniProtKB-KW"/>
</dbReference>
<reference evidence="5 6" key="1">
    <citation type="submission" date="2017-03" db="EMBL/GenBank/DDBJ databases">
        <title>Genome of the blue death feigning beetle - Asbolus verrucosus.</title>
        <authorList>
            <person name="Rider S.D."/>
        </authorList>
    </citation>
    <scope>NUCLEOTIDE SEQUENCE [LARGE SCALE GENOMIC DNA]</scope>
    <source>
        <strain evidence="5">Butters</strain>
        <tissue evidence="5">Head and leg muscle</tissue>
    </source>
</reference>
<evidence type="ECO:0000313" key="5">
    <source>
        <dbReference type="EMBL" id="RZC42034.1"/>
    </source>
</evidence>
<dbReference type="STRING" id="1661398.A0A482WA85"/>
<dbReference type="Gene3D" id="3.40.640.10">
    <property type="entry name" value="Type I PLP-dependent aspartate aminotransferase-like (Major domain)"/>
    <property type="match status" value="1"/>
</dbReference>
<name>A0A482WA85_ASBVE</name>
<dbReference type="SUPFAM" id="SSF141673">
    <property type="entry name" value="MOSC N-terminal domain-like"/>
    <property type="match status" value="1"/>
</dbReference>
<dbReference type="EMBL" id="QDEB01011577">
    <property type="protein sequence ID" value="RZC42034.1"/>
    <property type="molecule type" value="Genomic_DNA"/>
</dbReference>
<dbReference type="GO" id="GO:0030151">
    <property type="term" value="F:molybdenum ion binding"/>
    <property type="evidence" value="ECO:0007669"/>
    <property type="project" value="InterPro"/>
</dbReference>
<dbReference type="InterPro" id="IPR015424">
    <property type="entry name" value="PyrdxlP-dep_Trfase"/>
</dbReference>
<keyword evidence="3" id="KW-0501">Molybdenum cofactor biosynthesis</keyword>
<evidence type="ECO:0000313" key="6">
    <source>
        <dbReference type="Proteomes" id="UP000292052"/>
    </source>
</evidence>
<dbReference type="InterPro" id="IPR005302">
    <property type="entry name" value="MoCF_Sase_C"/>
</dbReference>
<keyword evidence="2" id="KW-0663">Pyridoxal phosphate</keyword>
<dbReference type="PANTHER" id="PTHR14237:SF80">
    <property type="entry name" value="MOLYBDENUM COFACTOR SULFURASE"/>
    <property type="match status" value="1"/>
</dbReference>
<dbReference type="Gene3D" id="3.90.1150.10">
    <property type="entry name" value="Aspartate Aminotransferase, domain 1"/>
    <property type="match status" value="1"/>
</dbReference>
<dbReference type="InterPro" id="IPR028886">
    <property type="entry name" value="MoCo_sulfurase"/>
</dbReference>
<feature type="domain" description="MOSC" evidence="4">
    <location>
        <begin position="618"/>
        <end position="759"/>
    </location>
</feature>
<keyword evidence="6" id="KW-1185">Reference proteome</keyword>
<dbReference type="PROSITE" id="PS51340">
    <property type="entry name" value="MOSC"/>
    <property type="match status" value="1"/>
</dbReference>
<evidence type="ECO:0000256" key="2">
    <source>
        <dbReference type="ARBA" id="ARBA00022898"/>
    </source>
</evidence>
<dbReference type="InterPro" id="IPR000192">
    <property type="entry name" value="Aminotrans_V_dom"/>
</dbReference>
<dbReference type="SUPFAM" id="SSF53383">
    <property type="entry name" value="PLP-dependent transferases"/>
    <property type="match status" value="1"/>
</dbReference>
<dbReference type="AlphaFoldDB" id="A0A482WA85"/>
<evidence type="ECO:0000256" key="1">
    <source>
        <dbReference type="ARBA" id="ARBA00022679"/>
    </source>
</evidence>
<sequence>MQEIARQLSKNLYANPHAKNLSSKLTEDAVDIIRFQILAHFKTNPKEYSVIFTSGATAALKLIAETFSYESDNGGDFGAFVYLQDNHTSVLGMREYAKSVHSLTFDDAFDAFSKDVNYTPGKSACNSLLVYPAQSNFSGVKYPLSWIDQAKKGALNKSLKLDCQNWYVALDAASYVSTNELDLSLIKPDFVTISFYKIFGFPTGLGALLMKNSSSGVLKKKYFGGGTVLMAQTLENTVVLRDVIHERFEDGTIPFLSILALKQGFNTIKRLNLSFDVISKHTFALARYVYRNLLCLHHSNGTPAVILYHNTTFQDSRDQGGIVNFNLIRDNGDYIGYSEVLHFSNLYGIHLRTGCFCNPGACQHFLKLSPDDVKRHFEAGHVCGDQHDLVDGYPTGSVRISFGYMSTKQDADRILEMIENCFISKPIVKKIPEHYELWHKKYRHNFPHSDSNNKSITENRYEQQSNTIMNFNDHLTAAKSSCINCDDGILQQIVLYPIKSCGGFSVVNKWPITSTGLKYDRQWMLINSSGVCVTQKHNKKMCLIRPIINLETETLTLSYPGHKRISIPINVNSVNYQNTASLCQSKVCGDKIQGWDCGDEVSDWFIKVLDCPGLRLLKQCSENEKIISRTSRQNEQLQLSLANKAQYLLINTASVVWLREKITEDEFTEALETTVQRFRPNFVVKFYNPFAENEYGEFIFDNSKFKSGGVCTRCQMICIDQATAKASREPLQTLSKVFKGKISFGVYLNRSENDINEDL</sequence>
<dbReference type="Pfam" id="PF00266">
    <property type="entry name" value="Aminotran_5"/>
    <property type="match status" value="1"/>
</dbReference>
<organism evidence="5 6">
    <name type="scientific">Asbolus verrucosus</name>
    <name type="common">Desert ironclad beetle</name>
    <dbReference type="NCBI Taxonomy" id="1661398"/>
    <lineage>
        <taxon>Eukaryota</taxon>
        <taxon>Metazoa</taxon>
        <taxon>Ecdysozoa</taxon>
        <taxon>Arthropoda</taxon>
        <taxon>Hexapoda</taxon>
        <taxon>Insecta</taxon>
        <taxon>Pterygota</taxon>
        <taxon>Neoptera</taxon>
        <taxon>Endopterygota</taxon>
        <taxon>Coleoptera</taxon>
        <taxon>Polyphaga</taxon>
        <taxon>Cucujiformia</taxon>
        <taxon>Tenebrionidae</taxon>
        <taxon>Pimeliinae</taxon>
        <taxon>Asbolus</taxon>
    </lineage>
</organism>
<proteinExistence type="inferred from homology"/>
<dbReference type="InterPro" id="IPR015421">
    <property type="entry name" value="PyrdxlP-dep_Trfase_major"/>
</dbReference>
<dbReference type="GO" id="GO:0008265">
    <property type="term" value="F:molybdenum cofactor sulfurtransferase activity"/>
    <property type="evidence" value="ECO:0007669"/>
    <property type="project" value="InterPro"/>
</dbReference>
<feature type="non-terminal residue" evidence="5">
    <location>
        <position position="759"/>
    </location>
</feature>
<dbReference type="InterPro" id="IPR005303">
    <property type="entry name" value="MOCOS_middle"/>
</dbReference>
<dbReference type="GO" id="GO:0030170">
    <property type="term" value="F:pyridoxal phosphate binding"/>
    <property type="evidence" value="ECO:0007669"/>
    <property type="project" value="InterPro"/>
</dbReference>
<dbReference type="PANTHER" id="PTHR14237">
    <property type="entry name" value="MOLYBDOPTERIN COFACTOR SULFURASE MOSC"/>
    <property type="match status" value="1"/>
</dbReference>
<dbReference type="HAMAP" id="MF_03050">
    <property type="entry name" value="MOCOS"/>
    <property type="match status" value="1"/>
</dbReference>
<evidence type="ECO:0000256" key="3">
    <source>
        <dbReference type="ARBA" id="ARBA00023150"/>
    </source>
</evidence>
<protein>
    <submittedName>
        <fullName evidence="5">Molybdenum cofactor sulfurase 1</fullName>
    </submittedName>
</protein>
<dbReference type="Pfam" id="PF03476">
    <property type="entry name" value="MOSC_N"/>
    <property type="match status" value="1"/>
</dbReference>
<comment type="caution">
    <text evidence="5">The sequence shown here is derived from an EMBL/GenBank/DDBJ whole genome shotgun (WGS) entry which is preliminary data.</text>
</comment>
<dbReference type="InterPro" id="IPR015422">
    <property type="entry name" value="PyrdxlP-dep_Trfase_small"/>
</dbReference>
<evidence type="ECO:0000259" key="4">
    <source>
        <dbReference type="PROSITE" id="PS51340"/>
    </source>
</evidence>
<accession>A0A482WA85</accession>
<gene>
    <name evidence="5" type="ORF">BDFB_008226</name>
</gene>
<dbReference type="Proteomes" id="UP000292052">
    <property type="component" value="Unassembled WGS sequence"/>
</dbReference>
<keyword evidence="1" id="KW-0808">Transferase</keyword>
<dbReference type="OrthoDB" id="420046at2759"/>